<sequence>MRRIKLKNFSLMLFLILFIVSNIPTLHVSASTVFNQHIYDEADLLSTSERDKLEEMCIEYGEEAGIDILILTHDDRTAPYAETYIEDFEDQYPAGDRVYLLVDMYNRVVFIEGYGLAETYIHSKRIDQIIDDITPDLSDGNYYDAFVSYIEQSSAYMKDDSELNYDHDYNYAKPQSSNPNDAYYDETWPGDSSSSNDSILSNILVQLVVAMIIGAVVVAIMAYNSGGKMTAGSNTYMDPSQSGLIGRRDQYIRTQVTRVRKPQNNNSNGGKGGFSSGGFRGGVSSGGRSHSSGGGRF</sequence>
<evidence type="ECO:0000256" key="2">
    <source>
        <dbReference type="SAM" id="Phobius"/>
    </source>
</evidence>
<keyword evidence="5" id="KW-1185">Reference proteome</keyword>
<organism evidence="4 5">
    <name type="scientific">Variimorphobacter saccharofermentans</name>
    <dbReference type="NCBI Taxonomy" id="2755051"/>
    <lineage>
        <taxon>Bacteria</taxon>
        <taxon>Bacillati</taxon>
        <taxon>Bacillota</taxon>
        <taxon>Clostridia</taxon>
        <taxon>Lachnospirales</taxon>
        <taxon>Lachnospiraceae</taxon>
        <taxon>Variimorphobacter</taxon>
    </lineage>
</organism>
<dbReference type="AlphaFoldDB" id="A0A839K4K6"/>
<feature type="region of interest" description="Disordered" evidence="1">
    <location>
        <begin position="167"/>
        <end position="189"/>
    </location>
</feature>
<name>A0A839K4K6_9FIRM</name>
<evidence type="ECO:0000313" key="4">
    <source>
        <dbReference type="EMBL" id="MBB2184298.1"/>
    </source>
</evidence>
<proteinExistence type="predicted"/>
<feature type="compositionally biased region" description="Gly residues" evidence="1">
    <location>
        <begin position="269"/>
        <end position="285"/>
    </location>
</feature>
<dbReference type="InterPro" id="IPR007621">
    <property type="entry name" value="TPM_dom"/>
</dbReference>
<evidence type="ECO:0000259" key="3">
    <source>
        <dbReference type="Pfam" id="PF04536"/>
    </source>
</evidence>
<feature type="transmembrane region" description="Helical" evidence="2">
    <location>
        <begin position="203"/>
        <end position="223"/>
    </location>
</feature>
<dbReference type="RefSeq" id="WP_228353882.1">
    <property type="nucleotide sequence ID" value="NZ_JACEGA010000001.1"/>
</dbReference>
<comment type="caution">
    <text evidence="4">The sequence shown here is derived from an EMBL/GenBank/DDBJ whole genome shotgun (WGS) entry which is preliminary data.</text>
</comment>
<gene>
    <name evidence="4" type="ORF">H0486_15565</name>
</gene>
<keyword evidence="2" id="KW-1133">Transmembrane helix</keyword>
<accession>A0A839K4K6</accession>
<keyword evidence="2" id="KW-0812">Transmembrane</keyword>
<feature type="region of interest" description="Disordered" evidence="1">
    <location>
        <begin position="259"/>
        <end position="297"/>
    </location>
</feature>
<feature type="domain" description="TPM" evidence="3">
    <location>
        <begin position="38"/>
        <end position="154"/>
    </location>
</feature>
<evidence type="ECO:0000256" key="1">
    <source>
        <dbReference type="SAM" id="MobiDB-lite"/>
    </source>
</evidence>
<dbReference type="Proteomes" id="UP000574276">
    <property type="component" value="Unassembled WGS sequence"/>
</dbReference>
<dbReference type="Gene3D" id="3.10.310.50">
    <property type="match status" value="1"/>
</dbReference>
<dbReference type="EMBL" id="JACEGA010000001">
    <property type="protein sequence ID" value="MBB2184298.1"/>
    <property type="molecule type" value="Genomic_DNA"/>
</dbReference>
<protein>
    <submittedName>
        <fullName evidence="4">TPM domain-containing protein</fullName>
    </submittedName>
</protein>
<evidence type="ECO:0000313" key="5">
    <source>
        <dbReference type="Proteomes" id="UP000574276"/>
    </source>
</evidence>
<keyword evidence="2" id="KW-0472">Membrane</keyword>
<dbReference type="Pfam" id="PF04536">
    <property type="entry name" value="TPM_phosphatase"/>
    <property type="match status" value="1"/>
</dbReference>
<reference evidence="4 5" key="1">
    <citation type="submission" date="2020-07" db="EMBL/GenBank/DDBJ databases">
        <title>Characterization and genome sequencing of isolate MD1, a novel member within the family Lachnospiraceae.</title>
        <authorList>
            <person name="Rettenmaier R."/>
            <person name="Di Bello L."/>
            <person name="Zinser C."/>
            <person name="Scheitz K."/>
            <person name="Liebl W."/>
            <person name="Zverlov V."/>
        </authorList>
    </citation>
    <scope>NUCLEOTIDE SEQUENCE [LARGE SCALE GENOMIC DNA]</scope>
    <source>
        <strain evidence="4 5">MD1</strain>
    </source>
</reference>